<comment type="subcellular location">
    <subcellularLocation>
        <location evidence="1 10">Cell membrane</location>
        <topology evidence="1 10">Multi-pass membrane protein</topology>
    </subcellularLocation>
</comment>
<keyword evidence="5 10" id="KW-0552">Olfaction</keyword>
<evidence type="ECO:0000256" key="3">
    <source>
        <dbReference type="ARBA" id="ARBA00022606"/>
    </source>
</evidence>
<evidence type="ECO:0000256" key="1">
    <source>
        <dbReference type="ARBA" id="ARBA00004651"/>
    </source>
</evidence>
<evidence type="ECO:0000256" key="8">
    <source>
        <dbReference type="ARBA" id="ARBA00023170"/>
    </source>
</evidence>
<dbReference type="PANTHER" id="PTHR21137:SF35">
    <property type="entry name" value="ODORANT RECEPTOR 19A-RELATED"/>
    <property type="match status" value="1"/>
</dbReference>
<dbReference type="OrthoDB" id="7545962at2759"/>
<keyword evidence="6 10" id="KW-1133">Transmembrane helix</keyword>
<proteinExistence type="inferred from homology"/>
<gene>
    <name evidence="11" type="ORF">PHYEVI_LOCUS7211</name>
</gene>
<dbReference type="GO" id="GO:0004984">
    <property type="term" value="F:olfactory receptor activity"/>
    <property type="evidence" value="ECO:0007669"/>
    <property type="project" value="InterPro"/>
</dbReference>
<dbReference type="Proteomes" id="UP001153712">
    <property type="component" value="Chromosome 3"/>
</dbReference>
<dbReference type="PANTHER" id="PTHR21137">
    <property type="entry name" value="ODORANT RECEPTOR"/>
    <property type="match status" value="1"/>
</dbReference>
<dbReference type="GO" id="GO:0005886">
    <property type="term" value="C:plasma membrane"/>
    <property type="evidence" value="ECO:0007669"/>
    <property type="project" value="UniProtKB-SubCell"/>
</dbReference>
<comment type="similarity">
    <text evidence="10">Belongs to the insect chemoreceptor superfamily. Heteromeric odorant receptor channel (TC 1.A.69) family.</text>
</comment>
<protein>
    <recommendedName>
        <fullName evidence="10">Odorant receptor</fullName>
    </recommendedName>
</protein>
<feature type="transmembrane region" description="Helical" evidence="10">
    <location>
        <begin position="298"/>
        <end position="315"/>
    </location>
</feature>
<feature type="transmembrane region" description="Helical" evidence="10">
    <location>
        <begin position="265"/>
        <end position="286"/>
    </location>
</feature>
<keyword evidence="3 10" id="KW-0716">Sensory transduction</keyword>
<dbReference type="GO" id="GO:0005549">
    <property type="term" value="F:odorant binding"/>
    <property type="evidence" value="ECO:0007669"/>
    <property type="project" value="InterPro"/>
</dbReference>
<evidence type="ECO:0000256" key="5">
    <source>
        <dbReference type="ARBA" id="ARBA00022725"/>
    </source>
</evidence>
<evidence type="ECO:0000256" key="2">
    <source>
        <dbReference type="ARBA" id="ARBA00022475"/>
    </source>
</evidence>
<organism evidence="11 12">
    <name type="scientific">Phyllotreta striolata</name>
    <name type="common">Striped flea beetle</name>
    <name type="synonym">Crioceris striolata</name>
    <dbReference type="NCBI Taxonomy" id="444603"/>
    <lineage>
        <taxon>Eukaryota</taxon>
        <taxon>Metazoa</taxon>
        <taxon>Ecdysozoa</taxon>
        <taxon>Arthropoda</taxon>
        <taxon>Hexapoda</taxon>
        <taxon>Insecta</taxon>
        <taxon>Pterygota</taxon>
        <taxon>Neoptera</taxon>
        <taxon>Endopterygota</taxon>
        <taxon>Coleoptera</taxon>
        <taxon>Polyphaga</taxon>
        <taxon>Cucujiformia</taxon>
        <taxon>Chrysomeloidea</taxon>
        <taxon>Chrysomelidae</taxon>
        <taxon>Galerucinae</taxon>
        <taxon>Alticini</taxon>
        <taxon>Phyllotreta</taxon>
    </lineage>
</organism>
<dbReference type="Pfam" id="PF02949">
    <property type="entry name" value="7tm_6"/>
    <property type="match status" value="1"/>
</dbReference>
<evidence type="ECO:0000313" key="11">
    <source>
        <dbReference type="EMBL" id="CAG9860863.1"/>
    </source>
</evidence>
<keyword evidence="8 10" id="KW-0675">Receptor</keyword>
<keyword evidence="12" id="KW-1185">Reference proteome</keyword>
<dbReference type="EMBL" id="OU900096">
    <property type="protein sequence ID" value="CAG9860863.1"/>
    <property type="molecule type" value="Genomic_DNA"/>
</dbReference>
<evidence type="ECO:0000256" key="9">
    <source>
        <dbReference type="ARBA" id="ARBA00023224"/>
    </source>
</evidence>
<keyword evidence="4 10" id="KW-0812">Transmembrane</keyword>
<keyword evidence="2" id="KW-1003">Cell membrane</keyword>
<accession>A0A9N9TSD1</accession>
<keyword evidence="7 10" id="KW-0472">Membrane</keyword>
<sequence length="393" mass="45940">MTNQKLLRKSFWQIEFLLKLNGLLPGERYQILYSFYTSCLLFVFKIVFPILGYTFIYKADPSERMILIGNSFVYIEVLVLVFKHWPFITNPDLTKRLLNQWNESIFNTEVEIDKHIIEESMRQRKIKHNVYFYSATSAPFVMLINVILSDHSDLKLPIWMPVDVLNSTSWYVCTNAFVFSAYLHGVLGHFCVDMLIVSYMLYCAAQLKLIKYKLENMEQYLDTDLTTPDQIGLDDLVQKKIYAQITQCVKLYDAVFSYVQELENVYSIGVFAQFLVASIVLSICLYNMSQLESLEMNLAYVMSFFVPMTYLLYLYCNLGTLVMEESTTIGDAILRSQWYNYDIKSKRSLMILIERSKRPIRFTAGKLIDLSLDTFVLMVKRAYSLLALLKNFN</sequence>
<feature type="transmembrane region" description="Helical" evidence="10">
    <location>
        <begin position="65"/>
        <end position="82"/>
    </location>
</feature>
<comment type="caution">
    <text evidence="10">Lacks conserved residue(s) required for the propagation of feature annotation.</text>
</comment>
<reference evidence="11" key="1">
    <citation type="submission" date="2022-01" db="EMBL/GenBank/DDBJ databases">
        <authorList>
            <person name="King R."/>
        </authorList>
    </citation>
    <scope>NUCLEOTIDE SEQUENCE</scope>
</reference>
<dbReference type="InterPro" id="IPR004117">
    <property type="entry name" value="7tm6_olfct_rcpt"/>
</dbReference>
<evidence type="ECO:0000313" key="12">
    <source>
        <dbReference type="Proteomes" id="UP001153712"/>
    </source>
</evidence>
<feature type="transmembrane region" description="Helical" evidence="10">
    <location>
        <begin position="130"/>
        <end position="148"/>
    </location>
</feature>
<dbReference type="GO" id="GO:0007165">
    <property type="term" value="P:signal transduction"/>
    <property type="evidence" value="ECO:0007669"/>
    <property type="project" value="UniProtKB-KW"/>
</dbReference>
<dbReference type="AlphaFoldDB" id="A0A9N9TSD1"/>
<evidence type="ECO:0000256" key="10">
    <source>
        <dbReference type="RuleBase" id="RU351113"/>
    </source>
</evidence>
<keyword evidence="9 10" id="KW-0807">Transducer</keyword>
<evidence type="ECO:0000256" key="4">
    <source>
        <dbReference type="ARBA" id="ARBA00022692"/>
    </source>
</evidence>
<name>A0A9N9TSD1_PHYSR</name>
<evidence type="ECO:0000256" key="6">
    <source>
        <dbReference type="ARBA" id="ARBA00022989"/>
    </source>
</evidence>
<evidence type="ECO:0000256" key="7">
    <source>
        <dbReference type="ARBA" id="ARBA00023136"/>
    </source>
</evidence>
<feature type="transmembrane region" description="Helical" evidence="10">
    <location>
        <begin position="31"/>
        <end position="53"/>
    </location>
</feature>